<sequence length="216" mass="22687">MGGPQLGEHGPVQAEGALRLGHRRVRLGTAERQPVEALAIGVLERLRLGDPGEGVELQPGAVEPVVPLEHPLDHLAAGEVSEVAGVRVRGVAREVAPDVAQPRGVDLGGRPRDDGVTPAGPVQVREVALDRGDAGQGVEDEGPAAGVEPHPPGRLLERPVDDELLGREVRIGGQVEPTGQQPFDEALRLGLGVLGARALAQPGREGRDVRDQEAWR</sequence>
<evidence type="ECO:0000313" key="2">
    <source>
        <dbReference type="EMBL" id="GGI10925.1"/>
    </source>
</evidence>
<evidence type="ECO:0000256" key="1">
    <source>
        <dbReference type="SAM" id="MobiDB-lite"/>
    </source>
</evidence>
<comment type="caution">
    <text evidence="2">The sequence shown here is derived from an EMBL/GenBank/DDBJ whole genome shotgun (WGS) entry which is preliminary data.</text>
</comment>
<keyword evidence="3" id="KW-1185">Reference proteome</keyword>
<reference evidence="3" key="1">
    <citation type="journal article" date="2019" name="Int. J. Syst. Evol. Microbiol.">
        <title>The Global Catalogue of Microorganisms (GCM) 10K type strain sequencing project: providing services to taxonomists for standard genome sequencing and annotation.</title>
        <authorList>
            <consortium name="The Broad Institute Genomics Platform"/>
            <consortium name="The Broad Institute Genome Sequencing Center for Infectious Disease"/>
            <person name="Wu L."/>
            <person name="Ma J."/>
        </authorList>
    </citation>
    <scope>NUCLEOTIDE SEQUENCE [LARGE SCALE GENOMIC DNA]</scope>
    <source>
        <strain evidence="3">CCM 8653</strain>
    </source>
</reference>
<gene>
    <name evidence="2" type="ORF">GCM10007368_33650</name>
</gene>
<protein>
    <submittedName>
        <fullName evidence="2">Uncharacterized protein</fullName>
    </submittedName>
</protein>
<evidence type="ECO:0000313" key="3">
    <source>
        <dbReference type="Proteomes" id="UP000632535"/>
    </source>
</evidence>
<accession>A0ABQ2BBK4</accession>
<feature type="region of interest" description="Disordered" evidence="1">
    <location>
        <begin position="131"/>
        <end position="155"/>
    </location>
</feature>
<proteinExistence type="predicted"/>
<dbReference type="Proteomes" id="UP000632535">
    <property type="component" value="Unassembled WGS sequence"/>
</dbReference>
<organism evidence="2 3">
    <name type="scientific">Isoptericola cucumis</name>
    <dbReference type="NCBI Taxonomy" id="1776856"/>
    <lineage>
        <taxon>Bacteria</taxon>
        <taxon>Bacillati</taxon>
        <taxon>Actinomycetota</taxon>
        <taxon>Actinomycetes</taxon>
        <taxon>Micrococcales</taxon>
        <taxon>Promicromonosporaceae</taxon>
        <taxon>Isoptericola</taxon>
    </lineage>
</organism>
<dbReference type="EMBL" id="BMDG01000013">
    <property type="protein sequence ID" value="GGI10925.1"/>
    <property type="molecule type" value="Genomic_DNA"/>
</dbReference>
<name>A0ABQ2BBK4_9MICO</name>